<dbReference type="Pfam" id="PF00759">
    <property type="entry name" value="Glyco_hydro_9"/>
    <property type="match status" value="1"/>
</dbReference>
<feature type="active site" evidence="7">
    <location>
        <position position="783"/>
    </location>
</feature>
<dbReference type="PROSITE" id="PS00592">
    <property type="entry name" value="GH9_2"/>
    <property type="match status" value="1"/>
</dbReference>
<keyword evidence="8" id="KW-0732">Signal</keyword>
<gene>
    <name evidence="12" type="ORF">QWI16_14230</name>
</gene>
<evidence type="ECO:0000256" key="8">
    <source>
        <dbReference type="RuleBase" id="RU361166"/>
    </source>
</evidence>
<feature type="chain" id="PRO_5044956649" description="Endoglucanase" evidence="8">
    <location>
        <begin position="26"/>
        <end position="1261"/>
    </location>
</feature>
<reference evidence="12" key="1">
    <citation type="submission" date="2023-07" db="EMBL/GenBank/DDBJ databases">
        <title>Gilvimarinus algae sp. nov., isolated from the surface of Kelp.</title>
        <authorList>
            <person name="Sun Y.Y."/>
            <person name="Gong Y."/>
            <person name="Du Z.J."/>
        </authorList>
    </citation>
    <scope>NUCLEOTIDE SEQUENCE</scope>
    <source>
        <strain evidence="12">SDUM040014</strain>
    </source>
</reference>
<dbReference type="EC" id="3.2.1.4" evidence="8"/>
<dbReference type="Gene3D" id="2.60.40.10">
    <property type="entry name" value="Immunoglobulins"/>
    <property type="match status" value="1"/>
</dbReference>
<evidence type="ECO:0000256" key="1">
    <source>
        <dbReference type="ARBA" id="ARBA00007072"/>
    </source>
</evidence>
<name>A0ABT8TL23_9GAMM</name>
<comment type="similarity">
    <text evidence="1 6 8">Belongs to the glycosyl hydrolase 9 (cellulase E) family.</text>
</comment>
<evidence type="ECO:0000259" key="10">
    <source>
        <dbReference type="Pfam" id="PF02018"/>
    </source>
</evidence>
<feature type="active site" evidence="6">
    <location>
        <position position="733"/>
    </location>
</feature>
<dbReference type="InterPro" id="IPR018221">
    <property type="entry name" value="Glyco_hydro_9_His_AS"/>
</dbReference>
<dbReference type="Pfam" id="PF02018">
    <property type="entry name" value="CBM_4_9"/>
    <property type="match status" value="1"/>
</dbReference>
<dbReference type="InterPro" id="IPR001701">
    <property type="entry name" value="Glyco_hydro_9"/>
</dbReference>
<dbReference type="EMBL" id="JAULRT010000060">
    <property type="protein sequence ID" value="MDO3383336.1"/>
    <property type="molecule type" value="Genomic_DNA"/>
</dbReference>
<dbReference type="InterPro" id="IPR008928">
    <property type="entry name" value="6-hairpin_glycosidase_sf"/>
</dbReference>
<feature type="domain" description="Glycoside hydrolase family 9" evidence="9">
    <location>
        <begin position="310"/>
        <end position="805"/>
    </location>
</feature>
<dbReference type="InterPro" id="IPR014756">
    <property type="entry name" value="Ig_E-set"/>
</dbReference>
<keyword evidence="5 6" id="KW-0624">Polysaccharide degradation</keyword>
<dbReference type="Proteomes" id="UP001168380">
    <property type="component" value="Unassembled WGS sequence"/>
</dbReference>
<dbReference type="Gene3D" id="1.50.10.10">
    <property type="match status" value="1"/>
</dbReference>
<dbReference type="SUPFAM" id="SSF48208">
    <property type="entry name" value="Six-hairpin glycosidases"/>
    <property type="match status" value="1"/>
</dbReference>
<dbReference type="CDD" id="cd02850">
    <property type="entry name" value="E_set_Cellulase_N"/>
    <property type="match status" value="1"/>
</dbReference>
<keyword evidence="13" id="KW-1185">Reference proteome</keyword>
<dbReference type="GO" id="GO:0016787">
    <property type="term" value="F:hydrolase activity"/>
    <property type="evidence" value="ECO:0007669"/>
    <property type="project" value="UniProtKB-KW"/>
</dbReference>
<dbReference type="InterPro" id="IPR008979">
    <property type="entry name" value="Galactose-bd-like_sf"/>
</dbReference>
<keyword evidence="8" id="KW-0136">Cellulose degradation</keyword>
<evidence type="ECO:0000256" key="3">
    <source>
        <dbReference type="ARBA" id="ARBA00023277"/>
    </source>
</evidence>
<dbReference type="Pfam" id="PF02927">
    <property type="entry name" value="CelD_N"/>
    <property type="match status" value="1"/>
</dbReference>
<accession>A0ABT8TL23</accession>
<feature type="signal peptide" evidence="8">
    <location>
        <begin position="1"/>
        <end position="25"/>
    </location>
</feature>
<evidence type="ECO:0000259" key="11">
    <source>
        <dbReference type="Pfam" id="PF02927"/>
    </source>
</evidence>
<dbReference type="RefSeq" id="WP_302714105.1">
    <property type="nucleotide sequence ID" value="NZ_JAULRT010000060.1"/>
</dbReference>
<protein>
    <recommendedName>
        <fullName evidence="8">Endoglucanase</fullName>
        <ecNumber evidence="8">3.2.1.4</ecNumber>
    </recommendedName>
</protein>
<dbReference type="InterPro" id="IPR013783">
    <property type="entry name" value="Ig-like_fold"/>
</dbReference>
<evidence type="ECO:0000256" key="7">
    <source>
        <dbReference type="PROSITE-ProRule" id="PRU10060"/>
    </source>
</evidence>
<dbReference type="SUPFAM" id="SSF81296">
    <property type="entry name" value="E set domains"/>
    <property type="match status" value="1"/>
</dbReference>
<proteinExistence type="inferred from homology"/>
<evidence type="ECO:0000259" key="9">
    <source>
        <dbReference type="Pfam" id="PF00759"/>
    </source>
</evidence>
<dbReference type="SUPFAM" id="SSF49785">
    <property type="entry name" value="Galactose-binding domain-like"/>
    <property type="match status" value="1"/>
</dbReference>
<evidence type="ECO:0000256" key="2">
    <source>
        <dbReference type="ARBA" id="ARBA00022801"/>
    </source>
</evidence>
<organism evidence="12 13">
    <name type="scientific">Gilvimarinus algae</name>
    <dbReference type="NCBI Taxonomy" id="3058037"/>
    <lineage>
        <taxon>Bacteria</taxon>
        <taxon>Pseudomonadati</taxon>
        <taxon>Pseudomonadota</taxon>
        <taxon>Gammaproteobacteria</taxon>
        <taxon>Cellvibrionales</taxon>
        <taxon>Cellvibrionaceae</taxon>
        <taxon>Gilvimarinus</taxon>
    </lineage>
</organism>
<evidence type="ECO:0000256" key="4">
    <source>
        <dbReference type="ARBA" id="ARBA00023295"/>
    </source>
</evidence>
<evidence type="ECO:0000256" key="6">
    <source>
        <dbReference type="PROSITE-ProRule" id="PRU10059"/>
    </source>
</evidence>
<feature type="domain" description="Cellulase Ig-like" evidence="11">
    <location>
        <begin position="206"/>
        <end position="292"/>
    </location>
</feature>
<keyword evidence="4 6" id="KW-0326">Glycosidase</keyword>
<keyword evidence="2 6" id="KW-0378">Hydrolase</keyword>
<feature type="active site" evidence="7">
    <location>
        <position position="792"/>
    </location>
</feature>
<dbReference type="PROSITE" id="PS00698">
    <property type="entry name" value="GH9_3"/>
    <property type="match status" value="1"/>
</dbReference>
<evidence type="ECO:0000313" key="12">
    <source>
        <dbReference type="EMBL" id="MDO3383336.1"/>
    </source>
</evidence>
<dbReference type="InterPro" id="IPR004197">
    <property type="entry name" value="Cellulase_Ig-like"/>
</dbReference>
<comment type="caution">
    <text evidence="12">The sequence shown here is derived from an EMBL/GenBank/DDBJ whole genome shotgun (WGS) entry which is preliminary data.</text>
</comment>
<dbReference type="InterPro" id="IPR012341">
    <property type="entry name" value="6hp_glycosidase-like_sf"/>
</dbReference>
<dbReference type="InterPro" id="IPR033126">
    <property type="entry name" value="Glyco_hydro_9_Asp/Glu_AS"/>
</dbReference>
<comment type="catalytic activity">
    <reaction evidence="8">
        <text>Endohydrolysis of (1-&gt;4)-beta-D-glucosidic linkages in cellulose, lichenin and cereal beta-D-glucans.</text>
        <dbReference type="EC" id="3.2.1.4"/>
    </reaction>
</comment>
<evidence type="ECO:0000313" key="13">
    <source>
        <dbReference type="Proteomes" id="UP001168380"/>
    </source>
</evidence>
<feature type="domain" description="CBM-cenC" evidence="10">
    <location>
        <begin position="29"/>
        <end position="155"/>
    </location>
</feature>
<evidence type="ECO:0000256" key="5">
    <source>
        <dbReference type="ARBA" id="ARBA00023326"/>
    </source>
</evidence>
<dbReference type="PANTHER" id="PTHR22298">
    <property type="entry name" value="ENDO-1,4-BETA-GLUCANASE"/>
    <property type="match status" value="1"/>
</dbReference>
<sequence length="1261" mass="135370">MKSSCKLKQWVVATAALLSGGLAHSAEINVIENATFPENSYYPWAANVWAGDATAGVRGGGNPSNRFCLEMNNPSANEWDINLRHEGIPLIAGQAYQFSADVWTSTTVDIKVATGSPDADFHFGTFGNADGPHFNVDGAPLTGTPQTISRTFNAPTSSASGPLPAETTGWFDFQLGGGLVPAGATVCFDNVQLITEAEEEEPKVSQSPVEVNQHGYLPGWPMNAVYALPSGVADTQTPRAWALYREGIATAVKTGGTSSYGSYGPAGQQVHLVDFTDSSLADGDYHLEVEETGGADTYKSHIFSVGSDLYTDLKYDALAYFYHNRSNAEIDASVVGSEWARGKGHIQDDSVQTIACKSASATHDCLTLDVSGGWYDAGDHGKYVVNGGISAWTLMNQYERSKHLGANLADFVDGSDMALPAGENADGVPDILNEAAWEVKWLMKMQVPEGTNAGMAYHKMHSEVWANVPWDPSSQEAYDEKRYIWGPSTAATLNFAAVGAQCYRVFKGTGIASDDPSYASLADECLDKAVLAYETAADTPYVPSPPETVGGGAYPDGSGGASAVDDEFYWAATELYLATHNTGFDRDIYGSAIAASPDHPGFGEYASHQSVMNWQNTGALGVLSLATVGEAYAADSSWVDAARAAVKDSGANYATAATGAPYGVPFDPANMYWGSNSNVLNNMLVMGLARDFSCDTETYDEALQQSMNYLLGLNPLDRSYVSGYGKRPVRHPHHRFWADQGDFPAVPPGAVAGGPNGDITSWTEKENSFLPGCESAPLTCYMDDISSYATNEITVNWNAPLAWVVAYMDEAASGATPQSCGGLVAEDATLDLGSSNTGTLDLSALNQSLPGDTFVIVDGPSFGTASIDSGVLTYTVDTVSSEDKLTYQIHRGSDVSTAGQVAVQLQPQSPLSCSWNIVRDVDDYNNFWEAEVLLENNTADDISSWELLVTVGADNVVGYEWHDAGYTRVSGDEATQSTWSVEDRGWDGFIPAGGNRTLILSGYDPTVKHWESGFDGYTPANVVSIGGDCGTPAEKTVDIVSLEGGDSNVFTGDDFITLSWYNNSGKVLYIEDEQGNVLPLTRRDDPVRIIPDGTWTRMEARIYHLREMTSLDMSPGTHTWTVATDSGLAQEISSSVSFTVSSEAVMRCSVGVTTRYNDGDWLGSFELTNTSNQVVSNWSLLMQWPSEDYTDAPASIQNVFGSDKYTVEQVEPWIYRIVANTSIAPGEMLTDVYRGNVWPGSDTWAVSEPEVTSEPGGLRCY</sequence>
<dbReference type="InterPro" id="IPR003305">
    <property type="entry name" value="CenC_carb-bd"/>
</dbReference>
<dbReference type="Gene3D" id="2.60.120.260">
    <property type="entry name" value="Galactose-binding domain-like"/>
    <property type="match status" value="1"/>
</dbReference>
<keyword evidence="3 6" id="KW-0119">Carbohydrate metabolism</keyword>